<keyword evidence="3" id="KW-1185">Reference proteome</keyword>
<reference evidence="3" key="1">
    <citation type="journal article" date="2019" name="Int. J. Syst. Evol. Microbiol.">
        <title>The Global Catalogue of Microorganisms (GCM) 10K type strain sequencing project: providing services to taxonomists for standard genome sequencing and annotation.</title>
        <authorList>
            <consortium name="The Broad Institute Genomics Platform"/>
            <consortium name="The Broad Institute Genome Sequencing Center for Infectious Disease"/>
            <person name="Wu L."/>
            <person name="Ma J."/>
        </authorList>
    </citation>
    <scope>NUCLEOTIDE SEQUENCE [LARGE SCALE GENOMIC DNA]</scope>
    <source>
        <strain evidence="3">JCM 14559</strain>
    </source>
</reference>
<dbReference type="SUPFAM" id="SSF55729">
    <property type="entry name" value="Acyl-CoA N-acyltransferases (Nat)"/>
    <property type="match status" value="1"/>
</dbReference>
<comment type="caution">
    <text evidence="2">The sequence shown here is derived from an EMBL/GenBank/DDBJ whole genome shotgun (WGS) entry which is preliminary data.</text>
</comment>
<gene>
    <name evidence="2" type="ORF">GCM10009759_06230</name>
</gene>
<sequence length="146" mass="15314">MTTATADLDDLAAFLRAQGLDPHGLDEPGTLLWTVRDASGPTASAALELAGPAALLRSVAVRPDRRGSGTARRLVEDVLAEAAAGGIRRVYLFSTDAGAFWRRLGFREVPVPEAADALAAAPQVRQYLADGSLAAEVAWCRDLATS</sequence>
<proteinExistence type="predicted"/>
<dbReference type="RefSeq" id="WP_344550132.1">
    <property type="nucleotide sequence ID" value="NZ_BAAANS010000003.1"/>
</dbReference>
<accession>A0ABP5HT22</accession>
<evidence type="ECO:0000313" key="2">
    <source>
        <dbReference type="EMBL" id="GAA2085946.1"/>
    </source>
</evidence>
<evidence type="ECO:0000313" key="3">
    <source>
        <dbReference type="Proteomes" id="UP001500897"/>
    </source>
</evidence>
<dbReference type="EMBL" id="BAAANS010000003">
    <property type="protein sequence ID" value="GAA2085946.1"/>
    <property type="molecule type" value="Genomic_DNA"/>
</dbReference>
<protein>
    <recommendedName>
        <fullName evidence="1">N-acetyltransferase domain-containing protein</fullName>
    </recommendedName>
</protein>
<dbReference type="Pfam" id="PF13508">
    <property type="entry name" value="Acetyltransf_7"/>
    <property type="match status" value="1"/>
</dbReference>
<dbReference type="Gene3D" id="3.40.630.30">
    <property type="match status" value="1"/>
</dbReference>
<dbReference type="Proteomes" id="UP001500897">
    <property type="component" value="Unassembled WGS sequence"/>
</dbReference>
<dbReference type="CDD" id="cd04301">
    <property type="entry name" value="NAT_SF"/>
    <property type="match status" value="1"/>
</dbReference>
<dbReference type="InterPro" id="IPR000182">
    <property type="entry name" value="GNAT_dom"/>
</dbReference>
<feature type="domain" description="N-acetyltransferase" evidence="1">
    <location>
        <begin position="1"/>
        <end position="144"/>
    </location>
</feature>
<name>A0ABP5HT22_9ACTN</name>
<organism evidence="2 3">
    <name type="scientific">Kitasatospora saccharophila</name>
    <dbReference type="NCBI Taxonomy" id="407973"/>
    <lineage>
        <taxon>Bacteria</taxon>
        <taxon>Bacillati</taxon>
        <taxon>Actinomycetota</taxon>
        <taxon>Actinomycetes</taxon>
        <taxon>Kitasatosporales</taxon>
        <taxon>Streptomycetaceae</taxon>
        <taxon>Kitasatospora</taxon>
    </lineage>
</organism>
<evidence type="ECO:0000259" key="1">
    <source>
        <dbReference type="PROSITE" id="PS51186"/>
    </source>
</evidence>
<dbReference type="InterPro" id="IPR016181">
    <property type="entry name" value="Acyl_CoA_acyltransferase"/>
</dbReference>
<dbReference type="PROSITE" id="PS51186">
    <property type="entry name" value="GNAT"/>
    <property type="match status" value="1"/>
</dbReference>